<dbReference type="GO" id="GO:0019856">
    <property type="term" value="P:pyrimidine nucleobase biosynthetic process"/>
    <property type="evidence" value="ECO:0007669"/>
    <property type="project" value="InterPro"/>
</dbReference>
<organism evidence="7">
    <name type="scientific">Escherichia coli</name>
    <dbReference type="NCBI Taxonomy" id="562"/>
    <lineage>
        <taxon>Bacteria</taxon>
        <taxon>Pseudomonadati</taxon>
        <taxon>Pseudomonadota</taxon>
        <taxon>Gammaproteobacteria</taxon>
        <taxon>Enterobacterales</taxon>
        <taxon>Enterobacteriaceae</taxon>
        <taxon>Escherichia</taxon>
    </lineage>
</organism>
<evidence type="ECO:0000256" key="2">
    <source>
        <dbReference type="ARBA" id="ARBA00022623"/>
    </source>
</evidence>
<reference evidence="7" key="1">
    <citation type="journal article" date="2017" name="Antimicrob. Agents Chemother.">
        <title>Heterogeneous Genetic Location of mcr-1 in Colistin-Resistant Escherichia coli Isolates from Humans and Retail Chicken Meat in Switzerland: Emergence of mcr-1-Carrying IncK2 Plasmids.</title>
        <authorList>
            <person name="Dona V."/>
            <person name="Bernasconi O.J."/>
            <person name="Pires J."/>
            <person name="Collaud A."/>
            <person name="Overesch G."/>
            <person name="Ramette A."/>
            <person name="Perreten V."/>
            <person name="Endimiani A."/>
        </authorList>
    </citation>
    <scope>NUCLEOTIDE SEQUENCE</scope>
    <source>
        <strain evidence="6">Mbl323</strain>
        <strain evidence="7">Mbl506</strain>
    </source>
</reference>
<dbReference type="InterPro" id="IPR012602">
    <property type="entry name" value="PyrBI_leader"/>
</dbReference>
<dbReference type="EMBL" id="KY689636">
    <property type="protein sequence ID" value="ASK04793.1"/>
    <property type="molecule type" value="Genomic_DNA"/>
</dbReference>
<reference evidence="7" key="2">
    <citation type="submission" date="2017-03" db="EMBL/GenBank/DDBJ databases">
        <title>mcr-1 containing elements in Escherichia coli.</title>
        <authorList>
            <person name="Dona V."/>
            <person name="Endimiani A."/>
            <person name="Perreten V."/>
        </authorList>
    </citation>
    <scope>NUCLEOTIDE SEQUENCE</scope>
    <source>
        <strain evidence="6">Mbl323</strain>
        <strain evidence="7">Mbl506</strain>
    </source>
</reference>
<evidence type="ECO:0000256" key="4">
    <source>
        <dbReference type="ARBA" id="ARBA00030895"/>
    </source>
</evidence>
<keyword evidence="5" id="KW-1133">Transmembrane helix</keyword>
<accession>A0A220QJ11</accession>
<evidence type="ECO:0000256" key="5">
    <source>
        <dbReference type="SAM" id="Phobius"/>
    </source>
</evidence>
<dbReference type="EMBL" id="KY689637">
    <property type="protein sequence ID" value="ASK04804.1"/>
    <property type="molecule type" value="Genomic_DNA"/>
</dbReference>
<keyword evidence="5" id="KW-0812">Transmembrane</keyword>
<feature type="transmembrane region" description="Helical" evidence="5">
    <location>
        <begin position="47"/>
        <end position="68"/>
    </location>
</feature>
<keyword evidence="3" id="KW-0665">Pyrimidine biosynthesis</keyword>
<evidence type="ECO:0000256" key="3">
    <source>
        <dbReference type="ARBA" id="ARBA00022975"/>
    </source>
</evidence>
<name>A0A220QJ11_ECOLX</name>
<protein>
    <recommendedName>
        <fullName evidence="1">pyr operon leader peptide</fullName>
    </recommendedName>
    <alternativeName>
        <fullName evidence="4">pyrBI operon attenuator</fullName>
    </alternativeName>
</protein>
<dbReference type="Pfam" id="PF08052">
    <property type="entry name" value="PyrBI_leader"/>
    <property type="match status" value="1"/>
</dbReference>
<evidence type="ECO:0000256" key="1">
    <source>
        <dbReference type="ARBA" id="ARBA00016561"/>
    </source>
</evidence>
<evidence type="ECO:0000313" key="7">
    <source>
        <dbReference type="EMBL" id="ASK04804.1"/>
    </source>
</evidence>
<evidence type="ECO:0000313" key="6">
    <source>
        <dbReference type="EMBL" id="ASK04793.1"/>
    </source>
</evidence>
<keyword evidence="5" id="KW-0472">Membrane</keyword>
<keyword evidence="2" id="KW-0428">Leader peptide</keyword>
<dbReference type="AlphaFoldDB" id="A0A220QJ11"/>
<dbReference type="GO" id="GO:0006221">
    <property type="term" value="P:pyrimidine nucleotide biosynthetic process"/>
    <property type="evidence" value="ECO:0007669"/>
    <property type="project" value="UniProtKB-KW"/>
</dbReference>
<proteinExistence type="predicted"/>
<sequence>MTNTYIKSLHSQSEFPIMPDNVPGGSIVKRVRYNVSPRLKSDTGLVFYSRCLIYSLGPSFEGLFLLGIRR</sequence>